<organism evidence="8">
    <name type="scientific">Trypanosoma vivax (strain Y486)</name>
    <dbReference type="NCBI Taxonomy" id="1055687"/>
    <lineage>
        <taxon>Eukaryota</taxon>
        <taxon>Discoba</taxon>
        <taxon>Euglenozoa</taxon>
        <taxon>Kinetoplastea</taxon>
        <taxon>Metakinetoplastina</taxon>
        <taxon>Trypanosomatida</taxon>
        <taxon>Trypanosomatidae</taxon>
        <taxon>Trypanosoma</taxon>
        <taxon>Duttonella</taxon>
    </lineage>
</organism>
<feature type="binding site" evidence="4">
    <location>
        <begin position="318"/>
        <end position="325"/>
    </location>
    <ligand>
        <name>FAD</name>
        <dbReference type="ChEBI" id="CHEBI:57692"/>
    </ligand>
</feature>
<feature type="site" description="Electron transfer via tryptophanyl radical" evidence="5">
    <location>
        <position position="447"/>
    </location>
</feature>
<feature type="binding site" evidence="4">
    <location>
        <position position="315"/>
    </location>
    <ligand>
        <name>FAD</name>
        <dbReference type="ChEBI" id="CHEBI:57692"/>
    </ligand>
</feature>
<comment type="cofactor">
    <cofactor evidence="4">
        <name>FAD</name>
        <dbReference type="ChEBI" id="CHEBI:57692"/>
    </cofactor>
    <text evidence="4">Binds 1 FAD per subunit.</text>
</comment>
<dbReference type="EC" id="4.1.99.3" evidence="8"/>
<name>G0U821_TRYVY</name>
<evidence type="ECO:0000256" key="1">
    <source>
        <dbReference type="ARBA" id="ARBA00005862"/>
    </source>
</evidence>
<dbReference type="GO" id="GO:0003677">
    <property type="term" value="F:DNA binding"/>
    <property type="evidence" value="ECO:0007669"/>
    <property type="project" value="TreeGrafter"/>
</dbReference>
<dbReference type="Gene3D" id="1.10.579.10">
    <property type="entry name" value="DNA Cyclobutane Dipyrimidine Photolyase, subunit A, domain 3"/>
    <property type="match status" value="1"/>
</dbReference>
<evidence type="ECO:0000313" key="8">
    <source>
        <dbReference type="EMBL" id="CCC52030.1"/>
    </source>
</evidence>
<dbReference type="Gene3D" id="1.25.40.80">
    <property type="match status" value="1"/>
</dbReference>
<dbReference type="VEuPathDB" id="TriTrypDB:TvY486_1010730"/>
<dbReference type="PANTHER" id="PTHR11455">
    <property type="entry name" value="CRYPTOCHROME"/>
    <property type="match status" value="1"/>
</dbReference>
<dbReference type="InterPro" id="IPR002081">
    <property type="entry name" value="Cryptochrome/DNA_photolyase_1"/>
</dbReference>
<dbReference type="SUPFAM" id="SSF52425">
    <property type="entry name" value="Cryptochrome/photolyase, N-terminal domain"/>
    <property type="match status" value="1"/>
</dbReference>
<gene>
    <name evidence="8" type="ORF">TVY486_1010730</name>
</gene>
<dbReference type="PANTHER" id="PTHR11455:SF18">
    <property type="entry name" value="SI:CH1073-390K14.1"/>
    <property type="match status" value="1"/>
</dbReference>
<dbReference type="PROSITE" id="PS51645">
    <property type="entry name" value="PHR_CRY_ALPHA_BETA"/>
    <property type="match status" value="1"/>
</dbReference>
<comment type="similarity">
    <text evidence="1">Belongs to the DNA photolyase class-1 family.</text>
</comment>
<dbReference type="InterPro" id="IPR005101">
    <property type="entry name" value="Cryptochr/Photolyase_FAD-bd"/>
</dbReference>
<evidence type="ECO:0000256" key="4">
    <source>
        <dbReference type="PIRSR" id="PIRSR602081-1"/>
    </source>
</evidence>
<dbReference type="GO" id="GO:0003904">
    <property type="term" value="F:deoxyribodipyrimidine photo-lyase activity"/>
    <property type="evidence" value="ECO:0007669"/>
    <property type="project" value="UniProtKB-EC"/>
</dbReference>
<dbReference type="GO" id="GO:0005634">
    <property type="term" value="C:nucleus"/>
    <property type="evidence" value="ECO:0007669"/>
    <property type="project" value="TreeGrafter"/>
</dbReference>
<dbReference type="InterPro" id="IPR036134">
    <property type="entry name" value="Crypto/Photolyase_FAD-like_sf"/>
</dbReference>
<reference evidence="8" key="1">
    <citation type="journal article" date="2012" name="Proc. Natl. Acad. Sci. U.S.A.">
        <title>Antigenic diversity is generated by distinct evolutionary mechanisms in African trypanosome species.</title>
        <authorList>
            <person name="Jackson A.P."/>
            <person name="Berry A."/>
            <person name="Aslett M."/>
            <person name="Allison H.C."/>
            <person name="Burton P."/>
            <person name="Vavrova-Anderson J."/>
            <person name="Brown R."/>
            <person name="Browne H."/>
            <person name="Corton N."/>
            <person name="Hauser H."/>
            <person name="Gamble J."/>
            <person name="Gilderthorp R."/>
            <person name="Marcello L."/>
            <person name="McQuillan J."/>
            <person name="Otto T.D."/>
            <person name="Quail M.A."/>
            <person name="Sanders M.J."/>
            <person name="van Tonder A."/>
            <person name="Ginger M.L."/>
            <person name="Field M.C."/>
            <person name="Barry J.D."/>
            <person name="Hertz-Fowler C."/>
            <person name="Berriman M."/>
        </authorList>
    </citation>
    <scope>NUCLEOTIDE SEQUENCE</scope>
    <source>
        <strain evidence="8">Y486</strain>
    </source>
</reference>
<feature type="binding site" evidence="4">
    <location>
        <position position="272"/>
    </location>
    <ligand>
        <name>FAD</name>
        <dbReference type="ChEBI" id="CHEBI:57692"/>
    </ligand>
</feature>
<dbReference type="SUPFAM" id="SSF48173">
    <property type="entry name" value="Cryptochrome/photolyase FAD-binding domain"/>
    <property type="match status" value="1"/>
</dbReference>
<dbReference type="Pfam" id="PF03441">
    <property type="entry name" value="FAD_binding_7"/>
    <property type="match status" value="1"/>
</dbReference>
<accession>G0U821</accession>
<keyword evidence="2 4" id="KW-0285">Flavoprotein</keyword>
<dbReference type="InterPro" id="IPR036155">
    <property type="entry name" value="Crypto/Photolyase_N_sf"/>
</dbReference>
<feature type="binding site" evidence="4">
    <location>
        <begin position="284"/>
        <end position="288"/>
    </location>
    <ligand>
        <name>FAD</name>
        <dbReference type="ChEBI" id="CHEBI:57692"/>
    </ligand>
</feature>
<proteinExistence type="inferred from homology"/>
<feature type="domain" description="Photolyase/cryptochrome alpha/beta" evidence="7">
    <location>
        <begin position="24"/>
        <end position="160"/>
    </location>
</feature>
<evidence type="ECO:0000256" key="6">
    <source>
        <dbReference type="SAM" id="MobiDB-lite"/>
    </source>
</evidence>
<dbReference type="AlphaFoldDB" id="G0U821"/>
<keyword evidence="8" id="KW-0456">Lyase</keyword>
<feature type="site" description="Electron transfer via tryptophanyl radical" evidence="5">
    <location>
        <position position="371"/>
    </location>
</feature>
<dbReference type="InterPro" id="IPR014729">
    <property type="entry name" value="Rossmann-like_a/b/a_fold"/>
</dbReference>
<dbReference type="GO" id="GO:0032922">
    <property type="term" value="P:circadian regulation of gene expression"/>
    <property type="evidence" value="ECO:0007669"/>
    <property type="project" value="TreeGrafter"/>
</dbReference>
<feature type="region of interest" description="Disordered" evidence="6">
    <location>
        <begin position="512"/>
        <end position="536"/>
    </location>
</feature>
<evidence type="ECO:0000256" key="2">
    <source>
        <dbReference type="ARBA" id="ARBA00022630"/>
    </source>
</evidence>
<dbReference type="EMBL" id="HE573026">
    <property type="protein sequence ID" value="CCC52030.1"/>
    <property type="molecule type" value="Genomic_DNA"/>
</dbReference>
<dbReference type="GO" id="GO:0071949">
    <property type="term" value="F:FAD binding"/>
    <property type="evidence" value="ECO:0007669"/>
    <property type="project" value="TreeGrafter"/>
</dbReference>
<feature type="binding site" evidence="4">
    <location>
        <begin position="437"/>
        <end position="439"/>
    </location>
    <ligand>
        <name>FAD</name>
        <dbReference type="ChEBI" id="CHEBI:57692"/>
    </ligand>
</feature>
<dbReference type="InterPro" id="IPR006050">
    <property type="entry name" value="DNA_photolyase_N"/>
</dbReference>
<dbReference type="Gene3D" id="3.40.50.620">
    <property type="entry name" value="HUPs"/>
    <property type="match status" value="1"/>
</dbReference>
<protein>
    <submittedName>
        <fullName evidence="8">Putative deoxyribodipyrimidine photolyase</fullName>
        <ecNumber evidence="8">4.1.99.3</ecNumber>
    </submittedName>
</protein>
<sequence length="567" mass="64465">MVEASGWAPAAGSKHPRSEECRVPVSVFIFRRDFRLVDNTGLMILLKAAAGQLLPIIPLFLFNPMQCDPDKNPYFGRACFEFLCQSLQHLDNVQLGGRLLCLRGSDEKCLDIIRAAGYEIRMLGFNRDITPFARARDTRLEKWCAQHDVLCVTSRGDYTLLPTDRVVSSTGSHYCVFTPFYRAVMQEHFSAISEPDLTCIAVEDVFTTLQVKRDVEMYLRRQADACSSGCSKSDVQYVNIDDTFTPCEGRVDVGGRDEGLRCLARVAQLNDYAVVRDDIPGDKTTHLSPHLKFGTVSIREVMQFSAKHLGKSHAFTRQLIWREFYAMLLFHNPRLTQGQLTVESASGDAMKPRGTPMVNEPFLQKYKNFRWSWDEEEFLAFKAGRTGFPLVDAAVRCLTRTGWCHNRCRMLIANFLVKVLFVDWREGERWYAQMAVDYDVANNNGGWLWSAGQGADAQPYFRTFNPFRQSAQHDPQAVFIKRWVPELRDVPAKVIHSWDIYCSKSAAGKVGKLPDAKAQPSGSRKMQRGPALSGSKEEYAHVAYPNPIVDVKQRTKWVIEQFKSHNR</sequence>
<dbReference type="Pfam" id="PF00875">
    <property type="entry name" value="DNA_photolyase"/>
    <property type="match status" value="1"/>
</dbReference>
<keyword evidence="3 4" id="KW-0274">FAD</keyword>
<evidence type="ECO:0000259" key="7">
    <source>
        <dbReference type="PROSITE" id="PS51645"/>
    </source>
</evidence>
<dbReference type="GO" id="GO:0043153">
    <property type="term" value="P:entrainment of circadian clock by photoperiod"/>
    <property type="evidence" value="ECO:0007669"/>
    <property type="project" value="TreeGrafter"/>
</dbReference>
<evidence type="ECO:0000256" key="3">
    <source>
        <dbReference type="ARBA" id="ARBA00022827"/>
    </source>
</evidence>
<dbReference type="GO" id="GO:0005737">
    <property type="term" value="C:cytoplasm"/>
    <property type="evidence" value="ECO:0007669"/>
    <property type="project" value="TreeGrafter"/>
</dbReference>
<evidence type="ECO:0000256" key="5">
    <source>
        <dbReference type="PIRSR" id="PIRSR602081-2"/>
    </source>
</evidence>
<feature type="site" description="Electron transfer via tryptophanyl radical" evidence="5">
    <location>
        <position position="424"/>
    </location>
</feature>